<proteinExistence type="predicted"/>
<reference evidence="1 2" key="1">
    <citation type="journal article" date="2023" name="Nat. Commun.">
        <title>Origin of minicircular mitochondrial genomes in red algae.</title>
        <authorList>
            <person name="Lee Y."/>
            <person name="Cho C.H."/>
            <person name="Lee Y.M."/>
            <person name="Park S.I."/>
            <person name="Yang J.H."/>
            <person name="West J.A."/>
            <person name="Bhattacharya D."/>
            <person name="Yoon H.S."/>
        </authorList>
    </citation>
    <scope>NUCLEOTIDE SEQUENCE [LARGE SCALE GENOMIC DNA]</scope>
    <source>
        <strain evidence="1 2">CCMP1338</strain>
        <tissue evidence="1">Whole cell</tissue>
    </source>
</reference>
<dbReference type="EMBL" id="JAMWBK010000007">
    <property type="protein sequence ID" value="KAJ8903742.1"/>
    <property type="molecule type" value="Genomic_DNA"/>
</dbReference>
<dbReference type="AlphaFoldDB" id="A0AAV8URK5"/>
<accession>A0AAV8URK5</accession>
<evidence type="ECO:0000313" key="1">
    <source>
        <dbReference type="EMBL" id="KAJ8903742.1"/>
    </source>
</evidence>
<gene>
    <name evidence="1" type="ORF">NDN08_004842</name>
</gene>
<evidence type="ECO:0000313" key="2">
    <source>
        <dbReference type="Proteomes" id="UP001157974"/>
    </source>
</evidence>
<comment type="caution">
    <text evidence="1">The sequence shown here is derived from an EMBL/GenBank/DDBJ whole genome shotgun (WGS) entry which is preliminary data.</text>
</comment>
<sequence length="83" mass="9147">MSQKRVLSHVNHEELHRLSVVSGSIRNGKHSPPGPEIVLTIGSVAPDFNFELLISTCTLVEDYVMCCLNDSRGQEARSEPTNV</sequence>
<keyword evidence="2" id="KW-1185">Reference proteome</keyword>
<dbReference type="Proteomes" id="UP001157974">
    <property type="component" value="Unassembled WGS sequence"/>
</dbReference>
<name>A0AAV8URK5_9RHOD</name>
<organism evidence="1 2">
    <name type="scientific">Rhodosorus marinus</name>
    <dbReference type="NCBI Taxonomy" id="101924"/>
    <lineage>
        <taxon>Eukaryota</taxon>
        <taxon>Rhodophyta</taxon>
        <taxon>Stylonematophyceae</taxon>
        <taxon>Stylonematales</taxon>
        <taxon>Stylonemataceae</taxon>
        <taxon>Rhodosorus</taxon>
    </lineage>
</organism>
<protein>
    <submittedName>
        <fullName evidence="1">Uncharacterized protein</fullName>
    </submittedName>
</protein>